<evidence type="ECO:0000313" key="3">
    <source>
        <dbReference type="EMBL" id="TKX20042.1"/>
    </source>
</evidence>
<sequence>MAWGRSVALYLGNSTVSSREETYVIKIPERGTSSGEATERGYLAATFPIGLRIDVEVASFLNRHPINGSASFIPIPELWLQEGRLRLLILANSDLYEEAIDDPWFAATEHLRGSDQKLYYYSRQVLQVVACSTIRSICDYPTYTTTEMHCESAPEFAPVEYFPATLRPNGDSSSEIVQESIRDRILYALAGSDLSITLQKQNAAALSASKYSVSGVSLASKNDFSGQWIKELQVLLANGLLNFQTMSAGYVSDPHNLFPNKALASSRDNWMCSHQIVISKTSASFSVVGIALIIGIGVIVLILAFCGEKIAWACGGKHPLPWFFMSEWNALSFLQLQRLAYEARGLGVWSGEGEIPVELDGPTFTVPKRKECKLPEHHMTGAKFTFDPKQYLQDTPEHMAMISIQQRSPNELNNSCTESGRTTDDTSYDDLDIEAVGDLAGASNVFDTSVDVVYHRLHCWETTRI</sequence>
<keyword evidence="2" id="KW-0812">Transmembrane</keyword>
<keyword evidence="2" id="KW-1133">Transmembrane helix</keyword>
<dbReference type="EMBL" id="PTQR01000102">
    <property type="protein sequence ID" value="TKX20042.1"/>
    <property type="molecule type" value="Genomic_DNA"/>
</dbReference>
<dbReference type="AlphaFoldDB" id="A0A4V6DTC2"/>
<gene>
    <name evidence="3" type="ORF">C1H76_7724</name>
</gene>
<dbReference type="Proteomes" id="UP000308133">
    <property type="component" value="Unassembled WGS sequence"/>
</dbReference>
<comment type="caution">
    <text evidence="3">The sequence shown here is derived from an EMBL/GenBank/DDBJ whole genome shotgun (WGS) entry which is preliminary data.</text>
</comment>
<reference evidence="3 4" key="1">
    <citation type="submission" date="2018-02" db="EMBL/GenBank/DDBJ databases">
        <title>Draft genome sequences of Elsinoe sp., causing black scab on jojoba.</title>
        <authorList>
            <person name="Stodart B."/>
            <person name="Jeffress S."/>
            <person name="Ash G."/>
            <person name="Arun Chinnappa K."/>
        </authorList>
    </citation>
    <scope>NUCLEOTIDE SEQUENCE [LARGE SCALE GENOMIC DNA]</scope>
    <source>
        <strain evidence="3 4">Hillstone_2</strain>
    </source>
</reference>
<evidence type="ECO:0000256" key="1">
    <source>
        <dbReference type="SAM" id="MobiDB-lite"/>
    </source>
</evidence>
<feature type="transmembrane region" description="Helical" evidence="2">
    <location>
        <begin position="283"/>
        <end position="307"/>
    </location>
</feature>
<accession>A0A4V6DTC2</accession>
<organism evidence="3 4">
    <name type="scientific">Elsinoe australis</name>
    <dbReference type="NCBI Taxonomy" id="40998"/>
    <lineage>
        <taxon>Eukaryota</taxon>
        <taxon>Fungi</taxon>
        <taxon>Dikarya</taxon>
        <taxon>Ascomycota</taxon>
        <taxon>Pezizomycotina</taxon>
        <taxon>Dothideomycetes</taxon>
        <taxon>Dothideomycetidae</taxon>
        <taxon>Myriangiales</taxon>
        <taxon>Elsinoaceae</taxon>
        <taxon>Elsinoe</taxon>
    </lineage>
</organism>
<proteinExistence type="predicted"/>
<evidence type="ECO:0000256" key="2">
    <source>
        <dbReference type="SAM" id="Phobius"/>
    </source>
</evidence>
<protein>
    <submittedName>
        <fullName evidence="3">Uncharacterized protein</fullName>
    </submittedName>
</protein>
<feature type="compositionally biased region" description="Polar residues" evidence="1">
    <location>
        <begin position="406"/>
        <end position="420"/>
    </location>
</feature>
<keyword evidence="2" id="KW-0472">Membrane</keyword>
<name>A0A4V6DTC2_9PEZI</name>
<feature type="region of interest" description="Disordered" evidence="1">
    <location>
        <begin position="406"/>
        <end position="427"/>
    </location>
</feature>
<evidence type="ECO:0000313" key="4">
    <source>
        <dbReference type="Proteomes" id="UP000308133"/>
    </source>
</evidence>